<dbReference type="InterPro" id="IPR023154">
    <property type="entry name" value="Jann4075-like_sf"/>
</dbReference>
<dbReference type="RefSeq" id="WP_126448301.1">
    <property type="nucleotide sequence ID" value="NZ_CP034549.1"/>
</dbReference>
<protein>
    <submittedName>
        <fullName evidence="1">DUF2853 family protein</fullName>
    </submittedName>
</protein>
<keyword evidence="2" id="KW-1185">Reference proteome</keyword>
<dbReference type="SUPFAM" id="SSF158587">
    <property type="entry name" value="Jann4075-like"/>
    <property type="match status" value="1"/>
</dbReference>
<accession>A0A3S9MZZ9</accession>
<dbReference type="Pfam" id="PF11015">
    <property type="entry name" value="DUF2853"/>
    <property type="match status" value="1"/>
</dbReference>
<dbReference type="InterPro" id="IPR021274">
    <property type="entry name" value="DUF2853"/>
</dbReference>
<organism evidence="1 2">
    <name type="scientific">Nonlabens ponticola</name>
    <dbReference type="NCBI Taxonomy" id="2496866"/>
    <lineage>
        <taxon>Bacteria</taxon>
        <taxon>Pseudomonadati</taxon>
        <taxon>Bacteroidota</taxon>
        <taxon>Flavobacteriia</taxon>
        <taxon>Flavobacteriales</taxon>
        <taxon>Flavobacteriaceae</taxon>
        <taxon>Nonlabens</taxon>
    </lineage>
</organism>
<reference evidence="1 2" key="1">
    <citation type="submission" date="2018-12" db="EMBL/GenBank/DDBJ databases">
        <title>Complete genome of Nonlabens sp. MJ115.</title>
        <authorList>
            <person name="Choi H.S."/>
            <person name="Jung J."/>
        </authorList>
    </citation>
    <scope>NUCLEOTIDE SEQUENCE [LARGE SCALE GENOMIC DNA]</scope>
    <source>
        <strain evidence="1 2">MJ115</strain>
    </source>
</reference>
<dbReference type="KEGG" id="noj:EJ995_10530"/>
<proteinExistence type="predicted"/>
<gene>
    <name evidence="1" type="ORF">EJ995_10530</name>
</gene>
<dbReference type="AlphaFoldDB" id="A0A3S9MZZ9"/>
<name>A0A3S9MZZ9_9FLAO</name>
<dbReference type="OrthoDB" id="9812542at2"/>
<evidence type="ECO:0000313" key="2">
    <source>
        <dbReference type="Proteomes" id="UP000279600"/>
    </source>
</evidence>
<dbReference type="Gene3D" id="1.10.238.120">
    <property type="entry name" value="Jann4075-like"/>
    <property type="match status" value="1"/>
</dbReference>
<evidence type="ECO:0000313" key="1">
    <source>
        <dbReference type="EMBL" id="AZQ44653.1"/>
    </source>
</evidence>
<dbReference type="EMBL" id="CP034549">
    <property type="protein sequence ID" value="AZQ44653.1"/>
    <property type="molecule type" value="Genomic_DNA"/>
</dbReference>
<sequence>MSSKLDEKVGKYIDAYKTNVGDDLDVGLLRKVTQGLGPSIYKQDAETISAEKSEMQRVVDNYLKKKLGLSGDNLMDSVEAVVEKYGKSNNKKYRAVIYYMLCKHHGKEKVYE</sequence>
<dbReference type="Proteomes" id="UP000279600">
    <property type="component" value="Chromosome"/>
</dbReference>